<dbReference type="InterPro" id="IPR001867">
    <property type="entry name" value="OmpR/PhoB-type_DNA-bd"/>
</dbReference>
<reference evidence="12 13" key="1">
    <citation type="submission" date="2019-07" db="EMBL/GenBank/DDBJ databases">
        <title>Pseudomonas mangiferae sp. nov., isolated from bark of mango tree in Thailand.</title>
        <authorList>
            <person name="Srisuk N."/>
            <person name="Anurat P."/>
        </authorList>
    </citation>
    <scope>NUCLEOTIDE SEQUENCE [LARGE SCALE GENOMIC DNA]</scope>
    <source>
        <strain evidence="12 13">DMKU_BBB3-04</strain>
    </source>
</reference>
<evidence type="ECO:0000256" key="2">
    <source>
        <dbReference type="ARBA" id="ARBA00022490"/>
    </source>
</evidence>
<dbReference type="GO" id="GO:0045893">
    <property type="term" value="P:positive regulation of DNA-templated transcription"/>
    <property type="evidence" value="ECO:0007669"/>
    <property type="project" value="UniProtKB-ARBA"/>
</dbReference>
<dbReference type="SUPFAM" id="SSF52172">
    <property type="entry name" value="CheY-like"/>
    <property type="match status" value="1"/>
</dbReference>
<comment type="caution">
    <text evidence="12">The sequence shown here is derived from an EMBL/GenBank/DDBJ whole genome shotgun (WGS) entry which is preliminary data.</text>
</comment>
<dbReference type="GO" id="GO:0032993">
    <property type="term" value="C:protein-DNA complex"/>
    <property type="evidence" value="ECO:0007669"/>
    <property type="project" value="TreeGrafter"/>
</dbReference>
<evidence type="ECO:0000259" key="11">
    <source>
        <dbReference type="PROSITE" id="PS51755"/>
    </source>
</evidence>
<keyword evidence="2" id="KW-0963">Cytoplasm</keyword>
<gene>
    <name evidence="12" type="primary">creB</name>
    <name evidence="12" type="ORF">FM069_08525</name>
</gene>
<name>A0A553H052_9PSED</name>
<dbReference type="InterPro" id="IPR036388">
    <property type="entry name" value="WH-like_DNA-bd_sf"/>
</dbReference>
<keyword evidence="13" id="KW-1185">Reference proteome</keyword>
<dbReference type="EMBL" id="VJOY01000005">
    <property type="protein sequence ID" value="TRX75136.1"/>
    <property type="molecule type" value="Genomic_DNA"/>
</dbReference>
<dbReference type="PROSITE" id="PS51755">
    <property type="entry name" value="OMPR_PHOB"/>
    <property type="match status" value="1"/>
</dbReference>
<evidence type="ECO:0000256" key="9">
    <source>
        <dbReference type="PROSITE-ProRule" id="PRU01091"/>
    </source>
</evidence>
<evidence type="ECO:0000256" key="6">
    <source>
        <dbReference type="ARBA" id="ARBA00023125"/>
    </source>
</evidence>
<keyword evidence="4" id="KW-0902">Two-component regulatory system</keyword>
<keyword evidence="6 9" id="KW-0238">DNA-binding</keyword>
<evidence type="ECO:0000256" key="3">
    <source>
        <dbReference type="ARBA" id="ARBA00022553"/>
    </source>
</evidence>
<dbReference type="Gene3D" id="3.40.50.2300">
    <property type="match status" value="1"/>
</dbReference>
<dbReference type="SMART" id="SM00448">
    <property type="entry name" value="REC"/>
    <property type="match status" value="1"/>
</dbReference>
<evidence type="ECO:0000256" key="4">
    <source>
        <dbReference type="ARBA" id="ARBA00023012"/>
    </source>
</evidence>
<dbReference type="Gene3D" id="6.10.250.690">
    <property type="match status" value="1"/>
</dbReference>
<dbReference type="SMART" id="SM00862">
    <property type="entry name" value="Trans_reg_C"/>
    <property type="match status" value="1"/>
</dbReference>
<evidence type="ECO:0000313" key="13">
    <source>
        <dbReference type="Proteomes" id="UP000315235"/>
    </source>
</evidence>
<protein>
    <submittedName>
        <fullName evidence="12">Two-component system response regulator CreB</fullName>
    </submittedName>
</protein>
<comment type="subcellular location">
    <subcellularLocation>
        <location evidence="1">Cytoplasm</location>
    </subcellularLocation>
</comment>
<dbReference type="GO" id="GO:0000987">
    <property type="term" value="F:cis-regulatory region sequence-specific DNA binding"/>
    <property type="evidence" value="ECO:0007669"/>
    <property type="project" value="UniProtKB-ARBA"/>
</dbReference>
<dbReference type="Gene3D" id="1.10.10.10">
    <property type="entry name" value="Winged helix-like DNA-binding domain superfamily/Winged helix DNA-binding domain"/>
    <property type="match status" value="1"/>
</dbReference>
<evidence type="ECO:0000256" key="1">
    <source>
        <dbReference type="ARBA" id="ARBA00004496"/>
    </source>
</evidence>
<feature type="domain" description="OmpR/PhoB-type" evidence="11">
    <location>
        <begin position="129"/>
        <end position="231"/>
    </location>
</feature>
<evidence type="ECO:0000256" key="5">
    <source>
        <dbReference type="ARBA" id="ARBA00023015"/>
    </source>
</evidence>
<organism evidence="12 13">
    <name type="scientific">Pseudomonas mangiferae</name>
    <dbReference type="NCBI Taxonomy" id="2593654"/>
    <lineage>
        <taxon>Bacteria</taxon>
        <taxon>Pseudomonadati</taxon>
        <taxon>Pseudomonadota</taxon>
        <taxon>Gammaproteobacteria</taxon>
        <taxon>Pseudomonadales</taxon>
        <taxon>Pseudomonadaceae</taxon>
        <taxon>Pseudomonas</taxon>
    </lineage>
</organism>
<dbReference type="OrthoDB" id="9802426at2"/>
<dbReference type="SUPFAM" id="SSF46894">
    <property type="entry name" value="C-terminal effector domain of the bipartite response regulators"/>
    <property type="match status" value="1"/>
</dbReference>
<proteinExistence type="predicted"/>
<dbReference type="FunFam" id="3.40.50.2300:FF:000021">
    <property type="entry name" value="Two-component system response regulator KdpE"/>
    <property type="match status" value="1"/>
</dbReference>
<dbReference type="AlphaFoldDB" id="A0A553H052"/>
<feature type="modified residue" description="4-aspartylphosphate" evidence="8">
    <location>
        <position position="52"/>
    </location>
</feature>
<dbReference type="NCBIfam" id="NF008296">
    <property type="entry name" value="PRK11083.1"/>
    <property type="match status" value="1"/>
</dbReference>
<dbReference type="Proteomes" id="UP000315235">
    <property type="component" value="Unassembled WGS sequence"/>
</dbReference>
<dbReference type="InterPro" id="IPR016032">
    <property type="entry name" value="Sig_transdc_resp-reg_C-effctor"/>
</dbReference>
<dbReference type="GO" id="GO:0042802">
    <property type="term" value="F:identical protein binding"/>
    <property type="evidence" value="ECO:0007669"/>
    <property type="project" value="UniProtKB-ARBA"/>
</dbReference>
<dbReference type="Pfam" id="PF00072">
    <property type="entry name" value="Response_reg"/>
    <property type="match status" value="1"/>
</dbReference>
<dbReference type="CDD" id="cd00383">
    <property type="entry name" value="trans_reg_C"/>
    <property type="match status" value="1"/>
</dbReference>
<dbReference type="GO" id="GO:0000156">
    <property type="term" value="F:phosphorelay response regulator activity"/>
    <property type="evidence" value="ECO:0007669"/>
    <property type="project" value="TreeGrafter"/>
</dbReference>
<evidence type="ECO:0000313" key="12">
    <source>
        <dbReference type="EMBL" id="TRX75136.1"/>
    </source>
</evidence>
<evidence type="ECO:0000256" key="7">
    <source>
        <dbReference type="ARBA" id="ARBA00023163"/>
    </source>
</evidence>
<dbReference type="PROSITE" id="PS50110">
    <property type="entry name" value="RESPONSE_REGULATORY"/>
    <property type="match status" value="1"/>
</dbReference>
<accession>A0A553H052</accession>
<feature type="DNA-binding region" description="OmpR/PhoB-type" evidence="9">
    <location>
        <begin position="129"/>
        <end position="231"/>
    </location>
</feature>
<keyword evidence="5" id="KW-0805">Transcription regulation</keyword>
<feature type="domain" description="Response regulatory" evidence="10">
    <location>
        <begin position="3"/>
        <end position="116"/>
    </location>
</feature>
<evidence type="ECO:0000256" key="8">
    <source>
        <dbReference type="PROSITE-ProRule" id="PRU00169"/>
    </source>
</evidence>
<dbReference type="Pfam" id="PF00486">
    <property type="entry name" value="Trans_reg_C"/>
    <property type="match status" value="1"/>
</dbReference>
<sequence>MPHILIVEDEAAIADTLVYALQAEGFATTWLSLAGEALERVRQAPFDLLILDVGLPDISGFEACRQLRRFSEVPVIFLTARDAEVDRVVGLEIGADDYVVKPFSPREVAARAKAILRRLAPRELSPREASGIDAPANAAFQVDLERHRIHYRGQLLALTRHEFRLLQTLLGQPQRVFARERLLDALGVAADAGYERTVDSHIKSLRAKLRQVDPAAEPIQTHRGLGYSYDPER</sequence>
<evidence type="ECO:0000259" key="10">
    <source>
        <dbReference type="PROSITE" id="PS50110"/>
    </source>
</evidence>
<dbReference type="RefSeq" id="WP_143487872.1">
    <property type="nucleotide sequence ID" value="NZ_VJOY01000005.1"/>
</dbReference>
<keyword evidence="3 8" id="KW-0597">Phosphoprotein</keyword>
<dbReference type="PANTHER" id="PTHR48111">
    <property type="entry name" value="REGULATOR OF RPOS"/>
    <property type="match status" value="1"/>
</dbReference>
<dbReference type="GO" id="GO:0005829">
    <property type="term" value="C:cytosol"/>
    <property type="evidence" value="ECO:0007669"/>
    <property type="project" value="TreeGrafter"/>
</dbReference>
<dbReference type="InterPro" id="IPR011006">
    <property type="entry name" value="CheY-like_superfamily"/>
</dbReference>
<dbReference type="PANTHER" id="PTHR48111:SF6">
    <property type="entry name" value="TRANSCRIPTIONAL REGULATORY PROTEIN CREB"/>
    <property type="match status" value="1"/>
</dbReference>
<keyword evidence="7" id="KW-0804">Transcription</keyword>
<dbReference type="InterPro" id="IPR039420">
    <property type="entry name" value="WalR-like"/>
</dbReference>
<dbReference type="InterPro" id="IPR001789">
    <property type="entry name" value="Sig_transdc_resp-reg_receiver"/>
</dbReference>